<keyword evidence="4" id="KW-1185">Reference proteome</keyword>
<accession>A0A811RLL1</accession>
<evidence type="ECO:0000256" key="2">
    <source>
        <dbReference type="SAM" id="SignalP"/>
    </source>
</evidence>
<sequence>MESSVFPKLLLLALLLLLLAPVQQLQARELGGSTQEQHVGGLPSVLVLPSGGGDDGAVVVSPKLNVLPGVSRPGGLAPPAPKPGYRPQPGHEPSHDVDSSPGVTGNHKLTPPPPAGNPPPHYRRLGPAADLLRVFRDALAHVTWLLPELLNRSLKT</sequence>
<reference evidence="3" key="1">
    <citation type="submission" date="2020-10" db="EMBL/GenBank/DDBJ databases">
        <authorList>
            <person name="Han B."/>
            <person name="Lu T."/>
            <person name="Zhao Q."/>
            <person name="Huang X."/>
            <person name="Zhao Y."/>
        </authorList>
    </citation>
    <scope>NUCLEOTIDE SEQUENCE</scope>
</reference>
<proteinExistence type="predicted"/>
<feature type="region of interest" description="Disordered" evidence="1">
    <location>
        <begin position="68"/>
        <end position="124"/>
    </location>
</feature>
<evidence type="ECO:0000313" key="4">
    <source>
        <dbReference type="Proteomes" id="UP000604825"/>
    </source>
</evidence>
<feature type="signal peptide" evidence="2">
    <location>
        <begin position="1"/>
        <end position="27"/>
    </location>
</feature>
<organism evidence="3 4">
    <name type="scientific">Miscanthus lutarioriparius</name>
    <dbReference type="NCBI Taxonomy" id="422564"/>
    <lineage>
        <taxon>Eukaryota</taxon>
        <taxon>Viridiplantae</taxon>
        <taxon>Streptophyta</taxon>
        <taxon>Embryophyta</taxon>
        <taxon>Tracheophyta</taxon>
        <taxon>Spermatophyta</taxon>
        <taxon>Magnoliopsida</taxon>
        <taxon>Liliopsida</taxon>
        <taxon>Poales</taxon>
        <taxon>Poaceae</taxon>
        <taxon>PACMAD clade</taxon>
        <taxon>Panicoideae</taxon>
        <taxon>Andropogonodae</taxon>
        <taxon>Andropogoneae</taxon>
        <taxon>Saccharinae</taxon>
        <taxon>Miscanthus</taxon>
    </lineage>
</organism>
<dbReference type="AlphaFoldDB" id="A0A811RLL1"/>
<feature type="compositionally biased region" description="Pro residues" evidence="1">
    <location>
        <begin position="76"/>
        <end position="86"/>
    </location>
</feature>
<protein>
    <submittedName>
        <fullName evidence="3">Uncharacterized protein</fullName>
    </submittedName>
</protein>
<gene>
    <name evidence="3" type="ORF">NCGR_LOCUS54644</name>
</gene>
<name>A0A811RLL1_9POAL</name>
<keyword evidence="2" id="KW-0732">Signal</keyword>
<comment type="caution">
    <text evidence="3">The sequence shown here is derived from an EMBL/GenBank/DDBJ whole genome shotgun (WGS) entry which is preliminary data.</text>
</comment>
<dbReference type="EMBL" id="CAJGYO010000016">
    <property type="protein sequence ID" value="CAD6271358.1"/>
    <property type="molecule type" value="Genomic_DNA"/>
</dbReference>
<dbReference type="Proteomes" id="UP000604825">
    <property type="component" value="Unassembled WGS sequence"/>
</dbReference>
<feature type="chain" id="PRO_5032445923" evidence="2">
    <location>
        <begin position="28"/>
        <end position="156"/>
    </location>
</feature>
<evidence type="ECO:0000256" key="1">
    <source>
        <dbReference type="SAM" id="MobiDB-lite"/>
    </source>
</evidence>
<feature type="compositionally biased region" description="Pro residues" evidence="1">
    <location>
        <begin position="110"/>
        <end position="120"/>
    </location>
</feature>
<evidence type="ECO:0000313" key="3">
    <source>
        <dbReference type="EMBL" id="CAD6271358.1"/>
    </source>
</evidence>